<reference evidence="8" key="1">
    <citation type="submission" date="2020-11" db="EMBL/GenBank/DDBJ databases">
        <authorList>
            <person name="Whiteford S."/>
        </authorList>
    </citation>
    <scope>NUCLEOTIDE SEQUENCE</scope>
</reference>
<gene>
    <name evidence="8" type="ORF">PLXY2_LOCUS8302</name>
</gene>
<evidence type="ECO:0000256" key="6">
    <source>
        <dbReference type="ARBA" id="ARBA00023320"/>
    </source>
</evidence>
<feature type="chain" id="PRO_5035855178" evidence="7">
    <location>
        <begin position="24"/>
        <end position="87"/>
    </location>
</feature>
<name>A0A8S4FAH3_PLUXY</name>
<keyword evidence="6" id="KW-0527">Neuropeptide</keyword>
<accession>A0A8S4FAH3</accession>
<feature type="signal peptide" evidence="7">
    <location>
        <begin position="1"/>
        <end position="23"/>
    </location>
</feature>
<keyword evidence="9" id="KW-1185">Reference proteome</keyword>
<keyword evidence="3" id="KW-0964">Secreted</keyword>
<evidence type="ECO:0000256" key="1">
    <source>
        <dbReference type="ARBA" id="ARBA00004613"/>
    </source>
</evidence>
<protein>
    <submittedName>
        <fullName evidence="8">(diamondback moth) hypothetical protein</fullName>
    </submittedName>
</protein>
<dbReference type="Pfam" id="PF06377">
    <property type="entry name" value="Adipokin_hormo"/>
    <property type="match status" value="1"/>
</dbReference>
<dbReference type="GO" id="GO:0007218">
    <property type="term" value="P:neuropeptide signaling pathway"/>
    <property type="evidence" value="ECO:0007669"/>
    <property type="project" value="UniProtKB-KW"/>
</dbReference>
<sequence length="87" mass="9789">MTVLSCRGVTLLTLLAAAALVSAQITFSRDWTGGKRSAPQLALDCEQFSTVCRHFIHELKQAMSTQIDRKPHRRTIEDTPILYDEDN</sequence>
<dbReference type="InterPro" id="IPR010475">
    <property type="entry name" value="AKH/RPCH_hormone"/>
</dbReference>
<evidence type="ECO:0000256" key="2">
    <source>
        <dbReference type="ARBA" id="ARBA00006145"/>
    </source>
</evidence>
<proteinExistence type="inferred from homology"/>
<dbReference type="GO" id="GO:0005576">
    <property type="term" value="C:extracellular region"/>
    <property type="evidence" value="ECO:0007669"/>
    <property type="project" value="UniProtKB-SubCell"/>
</dbReference>
<dbReference type="EMBL" id="CAJHNJ030000030">
    <property type="protein sequence ID" value="CAG9124777.1"/>
    <property type="molecule type" value="Genomic_DNA"/>
</dbReference>
<evidence type="ECO:0000256" key="4">
    <source>
        <dbReference type="ARBA" id="ARBA00022702"/>
    </source>
</evidence>
<comment type="subcellular location">
    <subcellularLocation>
        <location evidence="1">Secreted</location>
    </subcellularLocation>
</comment>
<dbReference type="GO" id="GO:0005179">
    <property type="term" value="F:hormone activity"/>
    <property type="evidence" value="ECO:0007669"/>
    <property type="project" value="UniProtKB-KW"/>
</dbReference>
<comment type="caution">
    <text evidence="8">The sequence shown here is derived from an EMBL/GenBank/DDBJ whole genome shotgun (WGS) entry which is preliminary data.</text>
</comment>
<evidence type="ECO:0000256" key="7">
    <source>
        <dbReference type="SAM" id="SignalP"/>
    </source>
</evidence>
<evidence type="ECO:0000256" key="3">
    <source>
        <dbReference type="ARBA" id="ARBA00022525"/>
    </source>
</evidence>
<evidence type="ECO:0000256" key="5">
    <source>
        <dbReference type="ARBA" id="ARBA00022729"/>
    </source>
</evidence>
<evidence type="ECO:0000313" key="8">
    <source>
        <dbReference type="EMBL" id="CAG9124777.1"/>
    </source>
</evidence>
<organism evidence="8 9">
    <name type="scientific">Plutella xylostella</name>
    <name type="common">Diamondback moth</name>
    <name type="synonym">Plutella maculipennis</name>
    <dbReference type="NCBI Taxonomy" id="51655"/>
    <lineage>
        <taxon>Eukaryota</taxon>
        <taxon>Metazoa</taxon>
        <taxon>Ecdysozoa</taxon>
        <taxon>Arthropoda</taxon>
        <taxon>Hexapoda</taxon>
        <taxon>Insecta</taxon>
        <taxon>Pterygota</taxon>
        <taxon>Neoptera</taxon>
        <taxon>Endopterygota</taxon>
        <taxon>Lepidoptera</taxon>
        <taxon>Glossata</taxon>
        <taxon>Ditrysia</taxon>
        <taxon>Yponomeutoidea</taxon>
        <taxon>Plutellidae</taxon>
        <taxon>Plutella</taxon>
    </lineage>
</organism>
<keyword evidence="4" id="KW-0372">Hormone</keyword>
<evidence type="ECO:0000313" key="9">
    <source>
        <dbReference type="Proteomes" id="UP000653454"/>
    </source>
</evidence>
<dbReference type="Proteomes" id="UP000653454">
    <property type="component" value="Unassembled WGS sequence"/>
</dbReference>
<dbReference type="AlphaFoldDB" id="A0A8S4FAH3"/>
<comment type="similarity">
    <text evidence="2">Belongs to the AKH/HRTH/RPCH family.</text>
</comment>
<keyword evidence="5 7" id="KW-0732">Signal</keyword>